<reference evidence="1 2" key="1">
    <citation type="submission" date="2020-07" db="EMBL/GenBank/DDBJ databases">
        <title>Characterization and genome sequencing of isolate MD1, a novel member within the family Lachnospiraceae.</title>
        <authorList>
            <person name="Rettenmaier R."/>
            <person name="Di Bello L."/>
            <person name="Zinser C."/>
            <person name="Scheitz K."/>
            <person name="Liebl W."/>
            <person name="Zverlov V."/>
        </authorList>
    </citation>
    <scope>NUCLEOTIDE SEQUENCE [LARGE SCALE GENOMIC DNA]</scope>
    <source>
        <strain evidence="1 2">MD1</strain>
    </source>
</reference>
<keyword evidence="2" id="KW-1185">Reference proteome</keyword>
<protein>
    <submittedName>
        <fullName evidence="1">Plasmid mobilization relaxosome protein MobC</fullName>
    </submittedName>
</protein>
<organism evidence="1 2">
    <name type="scientific">Variimorphobacter saccharofermentans</name>
    <dbReference type="NCBI Taxonomy" id="2755051"/>
    <lineage>
        <taxon>Bacteria</taxon>
        <taxon>Bacillati</taxon>
        <taxon>Bacillota</taxon>
        <taxon>Clostridia</taxon>
        <taxon>Lachnospirales</taxon>
        <taxon>Lachnospiraceae</taxon>
        <taxon>Variimorphobacter</taxon>
    </lineage>
</organism>
<name>A0A839JWP1_9FIRM</name>
<accession>A0A839JWP1</accession>
<sequence>MSNENRSRRNELKLFLSDDEQYILEKKWKISGMKSKSAFVRHLILYGYVYDVDYTYLHEYNTSLARIANSLNQIAKQMNTTGNVYEEDVTEIKEMMNTLWHTQKSMLSKQPCIKQ</sequence>
<dbReference type="EMBL" id="JACEGA010000001">
    <property type="protein sequence ID" value="MBB2181806.1"/>
    <property type="molecule type" value="Genomic_DNA"/>
</dbReference>
<proteinExistence type="predicted"/>
<dbReference type="Pfam" id="PF21983">
    <property type="entry name" value="NikA-like"/>
    <property type="match status" value="1"/>
</dbReference>
<gene>
    <name evidence="1" type="primary">mobC</name>
    <name evidence="1" type="ORF">H0486_02790</name>
</gene>
<dbReference type="Proteomes" id="UP000574276">
    <property type="component" value="Unassembled WGS sequence"/>
</dbReference>
<evidence type="ECO:0000313" key="2">
    <source>
        <dbReference type="Proteomes" id="UP000574276"/>
    </source>
</evidence>
<dbReference type="InterPro" id="IPR053842">
    <property type="entry name" value="NikA-like"/>
</dbReference>
<dbReference type="RefSeq" id="WP_228354345.1">
    <property type="nucleotide sequence ID" value="NZ_JACEGA010000001.1"/>
</dbReference>
<dbReference type="AlphaFoldDB" id="A0A839JWP1"/>
<comment type="caution">
    <text evidence="1">The sequence shown here is derived from an EMBL/GenBank/DDBJ whole genome shotgun (WGS) entry which is preliminary data.</text>
</comment>
<evidence type="ECO:0000313" key="1">
    <source>
        <dbReference type="EMBL" id="MBB2181806.1"/>
    </source>
</evidence>